<evidence type="ECO:0000256" key="2">
    <source>
        <dbReference type="ARBA" id="ARBA00009901"/>
    </source>
</evidence>
<keyword evidence="7 13" id="KW-1133">Transmembrane helix</keyword>
<dbReference type="OrthoDB" id="73273at2759"/>
<keyword evidence="9" id="KW-0458">Lysosome</keyword>
<feature type="transmembrane region" description="Helical" evidence="13">
    <location>
        <begin position="321"/>
        <end position="340"/>
    </location>
</feature>
<keyword evidence="15" id="KW-1185">Reference proteome</keyword>
<keyword evidence="5" id="KW-0846">Cobalamin</keyword>
<evidence type="ECO:0000313" key="14">
    <source>
        <dbReference type="EMBL" id="OAQ36742.1"/>
    </source>
</evidence>
<feature type="transmembrane region" description="Helical" evidence="13">
    <location>
        <begin position="425"/>
        <end position="448"/>
    </location>
</feature>
<keyword evidence="10" id="KW-0170">Cobalt</keyword>
<dbReference type="EMBL" id="KV442011">
    <property type="protein sequence ID" value="OAQ36742.1"/>
    <property type="molecule type" value="Genomic_DNA"/>
</dbReference>
<dbReference type="Proteomes" id="UP000078512">
    <property type="component" value="Unassembled WGS sequence"/>
</dbReference>
<dbReference type="Pfam" id="PF04791">
    <property type="entry name" value="LMBR1"/>
    <property type="match status" value="1"/>
</dbReference>
<evidence type="ECO:0000256" key="6">
    <source>
        <dbReference type="ARBA" id="ARBA00022692"/>
    </source>
</evidence>
<dbReference type="PANTHER" id="PTHR16130">
    <property type="entry name" value="LYSOSOMAL COBALAMIN TRANSPORTER-RELATED"/>
    <property type="match status" value="1"/>
</dbReference>
<dbReference type="GO" id="GO:0005774">
    <property type="term" value="C:vacuolar membrane"/>
    <property type="evidence" value="ECO:0007669"/>
    <property type="project" value="TreeGrafter"/>
</dbReference>
<comment type="function">
    <text evidence="11">Probable lysosomal cobalamin transporter. Required to export cobalamin from lysosomes allowing its conversion to cofactors.</text>
</comment>
<sequence>MNTPLEELIPFLGAWGLYGLIGAGLLGFSIFFTVYYSDRQDREPFAMLVTVLSLTLCLTTVALFPVDIFMVSRIMNPTTGLRYEWATDAAIAEMQQSVQVTYAVAYGLIAMFCFFWIPLAYFYFEELADEGQTTFQRLWSSFKYTLFFILIAAILLLTGLLMKPKGGSENGDDKGVGAGAFSPELDWLEDLLGKIGGMEPLAFVAGVLALAGMTVLVFYTAPGLSLLPFHLLAGAKSLPAGVEELEAQLDFNRARQSTILNRYPMTPGGGGQRQQLSDRNRHLISELAQEELLLENRLRLVLRVRNSCWHQCLCIIRPFQILLGLAGSILTVLLVGSIAITSVGQLDRDLCGAPCGFIFGRDLPNPLNMVLVRLSPYFPADYAVIVMIILYMFWATTKGIISLGIRFLWVHLYKFKRAATQPQGLLAATMLWMLSLAALSYTLTMAVAPEYSMFGSQKYCNNTIPIGGSLDCSTTPTLIIRCHVGAPSDLCTPTITSKTVLQVLSASPILGVAFHFAQWAFLAFFFLAFLYNFVYGCWYGFGEDPLGAGGDGDDDEMDLEDNEARGLLSGGLNSEDARRRVRRRELMTPRVGNREHAAGRSSEQGGSPVYGYGLGHGSPQGGGKGRVWGQGPPPTYGAAIRNTGGVVHSG</sequence>
<feature type="transmembrane region" description="Helical" evidence="13">
    <location>
        <begin position="12"/>
        <end position="36"/>
    </location>
</feature>
<evidence type="ECO:0000256" key="7">
    <source>
        <dbReference type="ARBA" id="ARBA00022989"/>
    </source>
</evidence>
<evidence type="ECO:0000256" key="12">
    <source>
        <dbReference type="SAM" id="MobiDB-lite"/>
    </source>
</evidence>
<protein>
    <recommendedName>
        <fullName evidence="3">Probable lysosomal cobalamin transporter</fullName>
    </recommendedName>
</protein>
<feature type="region of interest" description="Disordered" evidence="12">
    <location>
        <begin position="565"/>
        <end position="650"/>
    </location>
</feature>
<evidence type="ECO:0000256" key="11">
    <source>
        <dbReference type="ARBA" id="ARBA00025515"/>
    </source>
</evidence>
<comment type="subcellular location">
    <subcellularLocation>
        <location evidence="1">Lysosome membrane</location>
        <topology evidence="1">Multi-pass membrane protein</topology>
    </subcellularLocation>
</comment>
<keyword evidence="6 13" id="KW-0812">Transmembrane</keyword>
<evidence type="ECO:0000313" key="15">
    <source>
        <dbReference type="Proteomes" id="UP000078512"/>
    </source>
</evidence>
<comment type="similarity">
    <text evidence="2">Belongs to the LIMR family. LMBRD1 subfamily.</text>
</comment>
<feature type="transmembrane region" description="Helical" evidence="13">
    <location>
        <begin position="201"/>
        <end position="221"/>
    </location>
</feature>
<proteinExistence type="inferred from homology"/>
<accession>A0A197KG88</accession>
<feature type="compositionally biased region" description="Basic and acidic residues" evidence="12">
    <location>
        <begin position="584"/>
        <end position="598"/>
    </location>
</feature>
<keyword evidence="4" id="KW-0813">Transport</keyword>
<dbReference type="GO" id="GO:0031419">
    <property type="term" value="F:cobalamin binding"/>
    <property type="evidence" value="ECO:0007669"/>
    <property type="project" value="UniProtKB-KW"/>
</dbReference>
<dbReference type="GO" id="GO:0072665">
    <property type="term" value="P:protein localization to vacuole"/>
    <property type="evidence" value="ECO:0007669"/>
    <property type="project" value="TreeGrafter"/>
</dbReference>
<feature type="transmembrane region" description="Helical" evidence="13">
    <location>
        <begin position="382"/>
        <end position="405"/>
    </location>
</feature>
<dbReference type="InterPro" id="IPR006876">
    <property type="entry name" value="LMBR1-like_membr_prot"/>
</dbReference>
<evidence type="ECO:0000256" key="9">
    <source>
        <dbReference type="ARBA" id="ARBA00023228"/>
    </source>
</evidence>
<feature type="transmembrane region" description="Helical" evidence="13">
    <location>
        <begin position="509"/>
        <end position="531"/>
    </location>
</feature>
<dbReference type="PANTHER" id="PTHR16130:SF2">
    <property type="entry name" value="LYSOSOMAL COBALAMIN TRANSPORT ESCORT PROTEIN LMBD1"/>
    <property type="match status" value="1"/>
</dbReference>
<keyword evidence="8 13" id="KW-0472">Membrane</keyword>
<evidence type="ECO:0000256" key="4">
    <source>
        <dbReference type="ARBA" id="ARBA00022448"/>
    </source>
</evidence>
<evidence type="ECO:0000256" key="8">
    <source>
        <dbReference type="ARBA" id="ARBA00023136"/>
    </source>
</evidence>
<name>A0A197KG88_9FUNG</name>
<feature type="transmembrane region" description="Helical" evidence="13">
    <location>
        <begin position="45"/>
        <end position="66"/>
    </location>
</feature>
<evidence type="ECO:0000256" key="13">
    <source>
        <dbReference type="SAM" id="Phobius"/>
    </source>
</evidence>
<feature type="transmembrane region" description="Helical" evidence="13">
    <location>
        <begin position="144"/>
        <end position="162"/>
    </location>
</feature>
<evidence type="ECO:0000256" key="1">
    <source>
        <dbReference type="ARBA" id="ARBA00004155"/>
    </source>
</evidence>
<reference evidence="14 15" key="1">
    <citation type="submission" date="2016-05" db="EMBL/GenBank/DDBJ databases">
        <title>Genome sequencing reveals origins of a unique bacterial endosymbiosis in the earliest lineages of terrestrial Fungi.</title>
        <authorList>
            <consortium name="DOE Joint Genome Institute"/>
            <person name="Uehling J."/>
            <person name="Gryganskyi A."/>
            <person name="Hameed K."/>
            <person name="Tschaplinski T."/>
            <person name="Misztal P."/>
            <person name="Wu S."/>
            <person name="Desiro A."/>
            <person name="Vande Pol N."/>
            <person name="Du Z.-Y."/>
            <person name="Zienkiewicz A."/>
            <person name="Zienkiewicz K."/>
            <person name="Morin E."/>
            <person name="Tisserant E."/>
            <person name="Splivallo R."/>
            <person name="Hainaut M."/>
            <person name="Henrissat B."/>
            <person name="Ohm R."/>
            <person name="Kuo A."/>
            <person name="Yan J."/>
            <person name="Lipzen A."/>
            <person name="Nolan M."/>
            <person name="Labutti K."/>
            <person name="Barry K."/>
            <person name="Goldstein A."/>
            <person name="Labbe J."/>
            <person name="Schadt C."/>
            <person name="Tuskan G."/>
            <person name="Grigoriev I."/>
            <person name="Martin F."/>
            <person name="Vilgalys R."/>
            <person name="Bonito G."/>
        </authorList>
    </citation>
    <scope>NUCLEOTIDE SEQUENCE [LARGE SCALE GENOMIC DNA]</scope>
    <source>
        <strain evidence="14 15">AG-77</strain>
    </source>
</reference>
<dbReference type="AlphaFoldDB" id="A0A197KG88"/>
<feature type="transmembrane region" description="Helical" evidence="13">
    <location>
        <begin position="103"/>
        <end position="124"/>
    </location>
</feature>
<dbReference type="InterPro" id="IPR050854">
    <property type="entry name" value="LMBD1_LysCbl_Transport"/>
</dbReference>
<feature type="compositionally biased region" description="Gly residues" evidence="12">
    <location>
        <begin position="612"/>
        <end position="628"/>
    </location>
</feature>
<evidence type="ECO:0000256" key="3">
    <source>
        <dbReference type="ARBA" id="ARBA00017088"/>
    </source>
</evidence>
<evidence type="ECO:0000256" key="10">
    <source>
        <dbReference type="ARBA" id="ARBA00023285"/>
    </source>
</evidence>
<dbReference type="STRING" id="1314771.A0A197KG88"/>
<organism evidence="14 15">
    <name type="scientific">Linnemannia elongata AG-77</name>
    <dbReference type="NCBI Taxonomy" id="1314771"/>
    <lineage>
        <taxon>Eukaryota</taxon>
        <taxon>Fungi</taxon>
        <taxon>Fungi incertae sedis</taxon>
        <taxon>Mucoromycota</taxon>
        <taxon>Mortierellomycotina</taxon>
        <taxon>Mortierellomycetes</taxon>
        <taxon>Mortierellales</taxon>
        <taxon>Mortierellaceae</taxon>
        <taxon>Linnemannia</taxon>
    </lineage>
</organism>
<evidence type="ECO:0000256" key="5">
    <source>
        <dbReference type="ARBA" id="ARBA00022628"/>
    </source>
</evidence>
<gene>
    <name evidence="14" type="ORF">K457DRAFT_131917</name>
</gene>